<dbReference type="RefSeq" id="WP_135411978.1">
    <property type="nucleotide sequence ID" value="NZ_ALXH01000146.1"/>
</dbReference>
<dbReference type="Proteomes" id="UP000650485">
    <property type="component" value="Unassembled WGS sequence"/>
</dbReference>
<dbReference type="AlphaFoldDB" id="A0A923NJ21"/>
<gene>
    <name evidence="1" type="ORF">H7R52_11055</name>
</gene>
<organism evidence="1 2">
    <name type="scientific">Weissella confusa</name>
    <name type="common">Lactobacillus confusus</name>
    <dbReference type="NCBI Taxonomy" id="1583"/>
    <lineage>
        <taxon>Bacteria</taxon>
        <taxon>Bacillati</taxon>
        <taxon>Bacillota</taxon>
        <taxon>Bacilli</taxon>
        <taxon>Lactobacillales</taxon>
        <taxon>Lactobacillaceae</taxon>
        <taxon>Weissella</taxon>
    </lineage>
</organism>
<dbReference type="Pfam" id="PF01381">
    <property type="entry name" value="HTH_3"/>
    <property type="match status" value="1"/>
</dbReference>
<dbReference type="Gene3D" id="1.10.260.40">
    <property type="entry name" value="lambda repressor-like DNA-binding domains"/>
    <property type="match status" value="1"/>
</dbReference>
<dbReference type="EMBL" id="JACSZT010000008">
    <property type="protein sequence ID" value="MBC6499199.1"/>
    <property type="molecule type" value="Genomic_DNA"/>
</dbReference>
<evidence type="ECO:0000313" key="1">
    <source>
        <dbReference type="EMBL" id="MBC6499199.1"/>
    </source>
</evidence>
<dbReference type="PROSITE" id="PS50943">
    <property type="entry name" value="HTH_CROC1"/>
    <property type="match status" value="1"/>
</dbReference>
<name>A0A923NJ21_WEICO</name>
<proteinExistence type="predicted"/>
<protein>
    <submittedName>
        <fullName evidence="1">Helix-turn-helix transcriptional regulator</fullName>
    </submittedName>
</protein>
<dbReference type="GO" id="GO:0003677">
    <property type="term" value="F:DNA binding"/>
    <property type="evidence" value="ECO:0007669"/>
    <property type="project" value="InterPro"/>
</dbReference>
<dbReference type="SUPFAM" id="SSF47413">
    <property type="entry name" value="lambda repressor-like DNA-binding domains"/>
    <property type="match status" value="1"/>
</dbReference>
<dbReference type="InterPro" id="IPR010982">
    <property type="entry name" value="Lambda_DNA-bd_dom_sf"/>
</dbReference>
<sequence length="76" mass="8510">MDIGKVVSDYLKHNGMTQAEFRRRSGDRIARTTLSNAVTKRNYKPSPQNLEVIADVMGLSVDDLLRKAKEASNESD</sequence>
<reference evidence="1" key="1">
    <citation type="submission" date="2020-08" db="EMBL/GenBank/DDBJ databases">
        <title>Complete genome sequence of Weissella confusa strain FS54 provides insights into metabolic potential.</title>
        <authorList>
            <person name="Fhoula I."/>
            <person name="Najjari A."/>
            <person name="Lekired A."/>
            <person name="Bessrour-Aouam N."/>
            <person name="Jaballah S."/>
            <person name="Klibi N."/>
            <person name="Ouzari H.-I."/>
        </authorList>
    </citation>
    <scope>NUCLEOTIDE SEQUENCE</scope>
    <source>
        <strain evidence="1">FS54</strain>
    </source>
</reference>
<dbReference type="CDD" id="cd00093">
    <property type="entry name" value="HTH_XRE"/>
    <property type="match status" value="1"/>
</dbReference>
<dbReference type="InterPro" id="IPR001387">
    <property type="entry name" value="Cro/C1-type_HTH"/>
</dbReference>
<evidence type="ECO:0000313" key="2">
    <source>
        <dbReference type="Proteomes" id="UP000650485"/>
    </source>
</evidence>
<comment type="caution">
    <text evidence="1">The sequence shown here is derived from an EMBL/GenBank/DDBJ whole genome shotgun (WGS) entry which is preliminary data.</text>
</comment>
<accession>A0A923NJ21</accession>